<evidence type="ECO:0008006" key="3">
    <source>
        <dbReference type="Google" id="ProtNLM"/>
    </source>
</evidence>
<protein>
    <recommendedName>
        <fullName evidence="3">BTB domain-containing protein</fullName>
    </recommendedName>
</protein>
<dbReference type="AlphaFoldDB" id="A0AAD4ICZ8"/>
<keyword evidence="2" id="KW-1185">Reference proteome</keyword>
<dbReference type="Proteomes" id="UP001199106">
    <property type="component" value="Unassembled WGS sequence"/>
</dbReference>
<comment type="caution">
    <text evidence="1">The sequence shown here is derived from an EMBL/GenBank/DDBJ whole genome shotgun (WGS) entry which is preliminary data.</text>
</comment>
<dbReference type="EMBL" id="JAANER010000003">
    <property type="protein sequence ID" value="KAG9192274.1"/>
    <property type="molecule type" value="Genomic_DNA"/>
</dbReference>
<gene>
    <name evidence="1" type="ORF">G6011_11008</name>
</gene>
<reference evidence="1" key="1">
    <citation type="submission" date="2021-07" db="EMBL/GenBank/DDBJ databases">
        <title>Genome Resource of American Ginseng Black Spot Pathogen Alternaria panax.</title>
        <authorList>
            <person name="Qiu C."/>
            <person name="Wang W."/>
            <person name="Liu Z."/>
        </authorList>
    </citation>
    <scope>NUCLEOTIDE SEQUENCE</scope>
    <source>
        <strain evidence="1">BNCC115425</strain>
    </source>
</reference>
<sequence length="411" mass="45808">MDGLSFLDAYLERGQSNATLKVVLPNGEVREISDRLCPFKFLDKCPLLYHAFEYGFQSRLQASLEAPSEYAIISLLRYCYTGSYLPPQADYGPILLLPHVETYKIAEDFDVAELQLLAHGNISLHVDFACSLPAPPQDLLETIRFVYQHYASQKARRRQHALVNTLLNYCVSNFLTHKLGGSSEFLKITTDLPDFRQDLCCMNMERNFEDECALDIIRLCLDTLQVQPCVRPTVLASRDLPQEMICDDSADIPRQPHYPRDNHLTAIQSQTFEEAGQDNMVNSVIATFVHRPKVARRVTFAETNVGLQSIGSHFDRPESTSTSKLPGIATSFPAPASFNSAATQPIPNGNPSDEDQGFTLVSRPKTHTLATIEEPMSSPEMVPISVIDDLAASGIDYPSDDDWDMVSSIGI</sequence>
<name>A0AAD4ICZ8_9PLEO</name>
<proteinExistence type="predicted"/>
<evidence type="ECO:0000313" key="2">
    <source>
        <dbReference type="Proteomes" id="UP001199106"/>
    </source>
</evidence>
<accession>A0AAD4ICZ8</accession>
<organism evidence="1 2">
    <name type="scientific">Alternaria panax</name>
    <dbReference type="NCBI Taxonomy" id="48097"/>
    <lineage>
        <taxon>Eukaryota</taxon>
        <taxon>Fungi</taxon>
        <taxon>Dikarya</taxon>
        <taxon>Ascomycota</taxon>
        <taxon>Pezizomycotina</taxon>
        <taxon>Dothideomycetes</taxon>
        <taxon>Pleosporomycetidae</taxon>
        <taxon>Pleosporales</taxon>
        <taxon>Pleosporineae</taxon>
        <taxon>Pleosporaceae</taxon>
        <taxon>Alternaria</taxon>
        <taxon>Alternaria sect. Panax</taxon>
    </lineage>
</organism>
<evidence type="ECO:0000313" key="1">
    <source>
        <dbReference type="EMBL" id="KAG9192274.1"/>
    </source>
</evidence>